<dbReference type="PROSITE" id="PS50943">
    <property type="entry name" value="HTH_CROC1"/>
    <property type="match status" value="1"/>
</dbReference>
<dbReference type="SUPFAM" id="SSF47413">
    <property type="entry name" value="lambda repressor-like DNA-binding domains"/>
    <property type="match status" value="1"/>
</dbReference>
<accession>A0A558CAD2</accession>
<dbReference type="Gene3D" id="1.10.260.40">
    <property type="entry name" value="lambda repressor-like DNA-binding domains"/>
    <property type="match status" value="1"/>
</dbReference>
<protein>
    <submittedName>
        <fullName evidence="5">TetR family transcriptional regulator</fullName>
    </submittedName>
</protein>
<reference evidence="5 6" key="2">
    <citation type="submission" date="2019-08" db="EMBL/GenBank/DDBJ databases">
        <title>Amycolatopsis acidicola sp. nov., isolated from peat swamp forest soil.</title>
        <authorList>
            <person name="Srisuk N."/>
        </authorList>
    </citation>
    <scope>NUCLEOTIDE SEQUENCE [LARGE SCALE GENOMIC DNA]</scope>
    <source>
        <strain evidence="5 6">TBRC 6029</strain>
    </source>
</reference>
<dbReference type="GO" id="GO:0003700">
    <property type="term" value="F:DNA-binding transcription factor activity"/>
    <property type="evidence" value="ECO:0007669"/>
    <property type="project" value="TreeGrafter"/>
</dbReference>
<dbReference type="CDD" id="cd00093">
    <property type="entry name" value="HTH_XRE"/>
    <property type="match status" value="1"/>
</dbReference>
<dbReference type="PRINTS" id="PR00455">
    <property type="entry name" value="HTHTETR"/>
</dbReference>
<dbReference type="Pfam" id="PF00440">
    <property type="entry name" value="TetR_N"/>
    <property type="match status" value="1"/>
</dbReference>
<name>A0A558CAD2_9PSEU</name>
<dbReference type="Proteomes" id="UP000320011">
    <property type="component" value="Unassembled WGS sequence"/>
</dbReference>
<dbReference type="OrthoDB" id="1669699at2"/>
<dbReference type="InterPro" id="IPR001647">
    <property type="entry name" value="HTH_TetR"/>
</dbReference>
<dbReference type="SUPFAM" id="SSF48498">
    <property type="entry name" value="Tetracyclin repressor-like, C-terminal domain"/>
    <property type="match status" value="1"/>
</dbReference>
<dbReference type="InterPro" id="IPR009057">
    <property type="entry name" value="Homeodomain-like_sf"/>
</dbReference>
<dbReference type="Pfam" id="PF17932">
    <property type="entry name" value="TetR_C_24"/>
    <property type="match status" value="1"/>
</dbReference>
<feature type="domain" description="HTH cro/C1-type" evidence="3">
    <location>
        <begin position="1"/>
        <end position="55"/>
    </location>
</feature>
<dbReference type="InterPro" id="IPR050109">
    <property type="entry name" value="HTH-type_TetR-like_transc_reg"/>
</dbReference>
<dbReference type="SMART" id="SM00530">
    <property type="entry name" value="HTH_XRE"/>
    <property type="match status" value="1"/>
</dbReference>
<dbReference type="InterPro" id="IPR010982">
    <property type="entry name" value="Lambda_DNA-bd_dom_sf"/>
</dbReference>
<evidence type="ECO:0000256" key="1">
    <source>
        <dbReference type="ARBA" id="ARBA00023125"/>
    </source>
</evidence>
<dbReference type="Gene3D" id="1.10.357.10">
    <property type="entry name" value="Tetracycline Repressor, domain 2"/>
    <property type="match status" value="1"/>
</dbReference>
<dbReference type="GO" id="GO:0000976">
    <property type="term" value="F:transcription cis-regulatory region binding"/>
    <property type="evidence" value="ECO:0007669"/>
    <property type="project" value="TreeGrafter"/>
</dbReference>
<dbReference type="Pfam" id="PF01381">
    <property type="entry name" value="HTH_3"/>
    <property type="match status" value="1"/>
</dbReference>
<proteinExistence type="predicted"/>
<dbReference type="InterPro" id="IPR041490">
    <property type="entry name" value="KstR2_TetR_C"/>
</dbReference>
<keyword evidence="1 2" id="KW-0238">DNA-binding</keyword>
<organism evidence="5 6">
    <name type="scientific">Amycolatopsis rhizosphaerae</name>
    <dbReference type="NCBI Taxonomy" id="2053003"/>
    <lineage>
        <taxon>Bacteria</taxon>
        <taxon>Bacillati</taxon>
        <taxon>Actinomycetota</taxon>
        <taxon>Actinomycetes</taxon>
        <taxon>Pseudonocardiales</taxon>
        <taxon>Pseudonocardiaceae</taxon>
        <taxon>Amycolatopsis</taxon>
    </lineage>
</organism>
<dbReference type="InterPro" id="IPR001387">
    <property type="entry name" value="Cro/C1-type_HTH"/>
</dbReference>
<gene>
    <name evidence="5" type="ORF">FNH05_20475</name>
</gene>
<dbReference type="EMBL" id="VJWX01000209">
    <property type="protein sequence ID" value="TVT45733.1"/>
    <property type="molecule type" value="Genomic_DNA"/>
</dbReference>
<dbReference type="SUPFAM" id="SSF46689">
    <property type="entry name" value="Homeodomain-like"/>
    <property type="match status" value="1"/>
</dbReference>
<sequence length="278" mass="30304">MRAARTARGLSLRGLARALGISPATLSQIENGRTGLSVQRLRGIADALELTVPQILDIDLARETDVLPQAGPPAPPEAGEWRAYGPMELEPVLRAALDEFLAIGYHGATVRGIAARCGLSVAGIYHYHASKQDMLLALLDVAMTELLWRAAAARTEGTDPVERFGLLVENLALFHTHRRELGFLGASEMRSLAPDNRRRIAALRIAQQRMLDEEAAAAAKEGRFRTAHPREAARAVATMCTAMTSWWRPDGPLPAERIAGHYVAFALDLMRYTPGETL</sequence>
<dbReference type="PANTHER" id="PTHR30055">
    <property type="entry name" value="HTH-TYPE TRANSCRIPTIONAL REGULATOR RUTR"/>
    <property type="match status" value="1"/>
</dbReference>
<dbReference type="InterPro" id="IPR036271">
    <property type="entry name" value="Tet_transcr_reg_TetR-rel_C_sf"/>
</dbReference>
<evidence type="ECO:0000313" key="5">
    <source>
        <dbReference type="EMBL" id="TVT45733.1"/>
    </source>
</evidence>
<reference evidence="5 6" key="1">
    <citation type="submission" date="2019-07" db="EMBL/GenBank/DDBJ databases">
        <authorList>
            <person name="Duangmal K."/>
            <person name="Teo W.F.A."/>
        </authorList>
    </citation>
    <scope>NUCLEOTIDE SEQUENCE [LARGE SCALE GENOMIC DNA]</scope>
    <source>
        <strain evidence="5 6">TBRC 6029</strain>
    </source>
</reference>
<evidence type="ECO:0000313" key="6">
    <source>
        <dbReference type="Proteomes" id="UP000320011"/>
    </source>
</evidence>
<keyword evidence="6" id="KW-1185">Reference proteome</keyword>
<dbReference type="PROSITE" id="PS50977">
    <property type="entry name" value="HTH_TETR_2"/>
    <property type="match status" value="1"/>
</dbReference>
<feature type="DNA-binding region" description="H-T-H motif" evidence="2">
    <location>
        <begin position="109"/>
        <end position="128"/>
    </location>
</feature>
<dbReference type="AlphaFoldDB" id="A0A558CAD2"/>
<comment type="caution">
    <text evidence="5">The sequence shown here is derived from an EMBL/GenBank/DDBJ whole genome shotgun (WGS) entry which is preliminary data.</text>
</comment>
<evidence type="ECO:0000256" key="2">
    <source>
        <dbReference type="PROSITE-ProRule" id="PRU00335"/>
    </source>
</evidence>
<evidence type="ECO:0000259" key="3">
    <source>
        <dbReference type="PROSITE" id="PS50943"/>
    </source>
</evidence>
<feature type="domain" description="HTH tetR-type" evidence="4">
    <location>
        <begin position="86"/>
        <end position="146"/>
    </location>
</feature>
<dbReference type="PANTHER" id="PTHR30055:SF237">
    <property type="entry name" value="TRANSCRIPTIONAL REPRESSOR MCE3R"/>
    <property type="match status" value="1"/>
</dbReference>
<evidence type="ECO:0000259" key="4">
    <source>
        <dbReference type="PROSITE" id="PS50977"/>
    </source>
</evidence>